<accession>A0A4Y5TNG9</accession>
<dbReference type="Proteomes" id="UP000319293">
    <property type="component" value="Segment"/>
</dbReference>
<sequence length="82" mass="9470">MSKYRQMYLDLFESILQSLQNCARMDHQVTHIKLSHLAYCLLRSHAAERFTLGDPSGPSPDRFMGYPFRVENLGAALYQVAY</sequence>
<proteinExistence type="predicted"/>
<dbReference type="GeneID" id="77948090"/>
<dbReference type="KEGG" id="vg:77948090"/>
<dbReference type="RefSeq" id="YP_010671834.1">
    <property type="nucleotide sequence ID" value="NC_070971.1"/>
</dbReference>
<reference evidence="1 2" key="1">
    <citation type="submission" date="2019-04" db="EMBL/GenBank/DDBJ databases">
        <title>Complete genome sequence of a novel bacteriophage, PBPA162, infecting Pseudomonas aeruginosa.</title>
        <authorList>
            <person name="Myung H."/>
            <person name="Hong H."/>
            <person name="Cho J."/>
        </authorList>
    </citation>
    <scope>NUCLEOTIDE SEQUENCE [LARGE SCALE GENOMIC DNA]</scope>
</reference>
<evidence type="ECO:0000313" key="1">
    <source>
        <dbReference type="EMBL" id="QDB70905.1"/>
    </source>
</evidence>
<keyword evidence="2" id="KW-1185">Reference proteome</keyword>
<dbReference type="EMBL" id="MK816297">
    <property type="protein sequence ID" value="QDB70905.1"/>
    <property type="molecule type" value="Genomic_DNA"/>
</dbReference>
<evidence type="ECO:0000313" key="2">
    <source>
        <dbReference type="Proteomes" id="UP000319293"/>
    </source>
</evidence>
<name>A0A4Y5TNG9_9CAUD</name>
<organism evidence="1 2">
    <name type="scientific">Pseudomonas virus PBPA162</name>
    <dbReference type="NCBI Taxonomy" id="2588096"/>
    <lineage>
        <taxon>Viruses</taxon>
        <taxon>Duplodnaviria</taxon>
        <taxon>Heunggongvirae</taxon>
        <taxon>Uroviricota</taxon>
        <taxon>Caudoviricetes</taxon>
        <taxon>Queuovirinae</taxon>
        <taxon>Iggyvirus</taxon>
        <taxon>Iggyvirus PBPA162</taxon>
    </lineage>
</organism>
<protein>
    <submittedName>
        <fullName evidence="1">Uncharacterized protein</fullName>
    </submittedName>
</protein>